<comment type="caution">
    <text evidence="9">The sequence shown here is derived from an EMBL/GenBank/DDBJ whole genome shotgun (WGS) entry which is preliminary data.</text>
</comment>
<evidence type="ECO:0000256" key="3">
    <source>
        <dbReference type="ARBA" id="ARBA00022723"/>
    </source>
</evidence>
<dbReference type="SUPFAM" id="SSF53056">
    <property type="entry name" value="beta-carbonic anhydrase, cab"/>
    <property type="match status" value="1"/>
</dbReference>
<dbReference type="Pfam" id="PF00484">
    <property type="entry name" value="Pro_CA"/>
    <property type="match status" value="1"/>
</dbReference>
<comment type="catalytic activity">
    <reaction evidence="6 8">
        <text>hydrogencarbonate + H(+) = CO2 + H2O</text>
        <dbReference type="Rhea" id="RHEA:10748"/>
        <dbReference type="ChEBI" id="CHEBI:15377"/>
        <dbReference type="ChEBI" id="CHEBI:15378"/>
        <dbReference type="ChEBI" id="CHEBI:16526"/>
        <dbReference type="ChEBI" id="CHEBI:17544"/>
        <dbReference type="EC" id="4.2.1.1"/>
    </reaction>
</comment>
<feature type="binding site" evidence="7">
    <location>
        <position position="150"/>
    </location>
    <ligand>
        <name>Zn(2+)</name>
        <dbReference type="ChEBI" id="CHEBI:29105"/>
    </ligand>
</feature>
<dbReference type="CDD" id="cd00883">
    <property type="entry name" value="beta_CA_cladeA"/>
    <property type="match status" value="1"/>
</dbReference>
<dbReference type="InterPro" id="IPR015892">
    <property type="entry name" value="Carbonic_anhydrase_CS"/>
</dbReference>
<evidence type="ECO:0000256" key="8">
    <source>
        <dbReference type="RuleBase" id="RU003956"/>
    </source>
</evidence>
<dbReference type="EC" id="4.2.1.1" evidence="2 8"/>
<evidence type="ECO:0000256" key="1">
    <source>
        <dbReference type="ARBA" id="ARBA00006217"/>
    </source>
</evidence>
<dbReference type="InterPro" id="IPR036874">
    <property type="entry name" value="Carbonic_anhydrase_sf"/>
</dbReference>
<dbReference type="PANTHER" id="PTHR11002">
    <property type="entry name" value="CARBONIC ANHYDRASE"/>
    <property type="match status" value="1"/>
</dbReference>
<gene>
    <name evidence="9" type="ORF">AB1Y20_018854</name>
</gene>
<protein>
    <recommendedName>
        <fullName evidence="2 8">Carbonic anhydrase</fullName>
        <ecNumber evidence="2 8">4.2.1.1</ecNumber>
    </recommendedName>
    <alternativeName>
        <fullName evidence="8">Carbonate dehydratase</fullName>
    </alternativeName>
</protein>
<feature type="binding site" evidence="7">
    <location>
        <position position="96"/>
    </location>
    <ligand>
        <name>Zn(2+)</name>
        <dbReference type="ChEBI" id="CHEBI:29105"/>
    </ligand>
</feature>
<evidence type="ECO:0000256" key="2">
    <source>
        <dbReference type="ARBA" id="ARBA00012925"/>
    </source>
</evidence>
<dbReference type="PANTHER" id="PTHR11002:SF76">
    <property type="entry name" value="CARBONIC ANHYDRASE"/>
    <property type="match status" value="1"/>
</dbReference>
<name>A0AB34JPN4_PRYPA</name>
<organism evidence="9 10">
    <name type="scientific">Prymnesium parvum</name>
    <name type="common">Toxic golden alga</name>
    <dbReference type="NCBI Taxonomy" id="97485"/>
    <lineage>
        <taxon>Eukaryota</taxon>
        <taxon>Haptista</taxon>
        <taxon>Haptophyta</taxon>
        <taxon>Prymnesiophyceae</taxon>
        <taxon>Prymnesiales</taxon>
        <taxon>Prymnesiaceae</taxon>
        <taxon>Prymnesium</taxon>
    </lineage>
</organism>
<dbReference type="Gene3D" id="3.40.1050.10">
    <property type="entry name" value="Carbonic anhydrase"/>
    <property type="match status" value="1"/>
</dbReference>
<sequence>MLLRLGLRRGLPSRQLRRTLCLSLKGSDLPDGSAIDSLHAGCAGHAVPELAAESPVTRNIDHLIECNKVWAEENKDWLNKHGGQHRPRYLWIGCSDARVPANEIIGQPSGNVFVHRNVANLVVPSDANFGSVLQYAVNVLRVPHIIVCGHYDCGGIKAAMSRITHDSRDLGSPLQDWLNNIRDVCRLHEHDLDAISDPDVKHRRLVELNVIEQCLNIFKTGVVQRRRLLTSKVPGAFPQPRVHGVVYNPKDGKLVKLDNDFRKERARFGKIYDIFED</sequence>
<evidence type="ECO:0000256" key="6">
    <source>
        <dbReference type="ARBA" id="ARBA00048348"/>
    </source>
</evidence>
<evidence type="ECO:0000256" key="7">
    <source>
        <dbReference type="PIRSR" id="PIRSR601765-1"/>
    </source>
</evidence>
<feature type="binding site" evidence="7">
    <location>
        <position position="153"/>
    </location>
    <ligand>
        <name>Zn(2+)</name>
        <dbReference type="ChEBI" id="CHEBI:29105"/>
    </ligand>
</feature>
<dbReference type="AlphaFoldDB" id="A0AB34JPN4"/>
<dbReference type="GO" id="GO:0008270">
    <property type="term" value="F:zinc ion binding"/>
    <property type="evidence" value="ECO:0007669"/>
    <property type="project" value="UniProtKB-UniRule"/>
</dbReference>
<evidence type="ECO:0000313" key="9">
    <source>
        <dbReference type="EMBL" id="KAL1523938.1"/>
    </source>
</evidence>
<feature type="binding site" evidence="7">
    <location>
        <position position="94"/>
    </location>
    <ligand>
        <name>Zn(2+)</name>
        <dbReference type="ChEBI" id="CHEBI:29105"/>
    </ligand>
</feature>
<keyword evidence="5 8" id="KW-0456">Lyase</keyword>
<reference evidence="9 10" key="1">
    <citation type="journal article" date="2024" name="Science">
        <title>Giant polyketide synthase enzymes in the biosynthesis of giant marine polyether toxins.</title>
        <authorList>
            <person name="Fallon T.R."/>
            <person name="Shende V.V."/>
            <person name="Wierzbicki I.H."/>
            <person name="Pendleton A.L."/>
            <person name="Watervoot N.F."/>
            <person name="Auber R.P."/>
            <person name="Gonzalez D.J."/>
            <person name="Wisecaver J.H."/>
            <person name="Moore B.S."/>
        </authorList>
    </citation>
    <scope>NUCLEOTIDE SEQUENCE [LARGE SCALE GENOMIC DNA]</scope>
    <source>
        <strain evidence="9 10">12B1</strain>
    </source>
</reference>
<dbReference type="SMART" id="SM00947">
    <property type="entry name" value="Pro_CA"/>
    <property type="match status" value="1"/>
</dbReference>
<proteinExistence type="inferred from homology"/>
<accession>A0AB34JPN4</accession>
<dbReference type="GO" id="GO:0004089">
    <property type="term" value="F:carbonate dehydratase activity"/>
    <property type="evidence" value="ECO:0007669"/>
    <property type="project" value="UniProtKB-UniRule"/>
</dbReference>
<keyword evidence="3 7" id="KW-0479">Metal-binding</keyword>
<keyword evidence="4 7" id="KW-0862">Zinc</keyword>
<evidence type="ECO:0000313" key="10">
    <source>
        <dbReference type="Proteomes" id="UP001515480"/>
    </source>
</evidence>
<evidence type="ECO:0000256" key="5">
    <source>
        <dbReference type="ARBA" id="ARBA00023239"/>
    </source>
</evidence>
<comment type="cofactor">
    <cofactor evidence="7">
        <name>Zn(2+)</name>
        <dbReference type="ChEBI" id="CHEBI:29105"/>
    </cofactor>
    <text evidence="7">Binds 1 zinc ion per subunit.</text>
</comment>
<dbReference type="EMBL" id="JBGBPQ010000005">
    <property type="protein sequence ID" value="KAL1523938.1"/>
    <property type="molecule type" value="Genomic_DNA"/>
</dbReference>
<dbReference type="PROSITE" id="PS00705">
    <property type="entry name" value="PROK_CO2_ANHYDRASE_2"/>
    <property type="match status" value="1"/>
</dbReference>
<comment type="similarity">
    <text evidence="1 8">Belongs to the beta-class carbonic anhydrase family.</text>
</comment>
<comment type="function">
    <text evidence="8">Reversible hydration of carbon dioxide.</text>
</comment>
<dbReference type="Proteomes" id="UP001515480">
    <property type="component" value="Unassembled WGS sequence"/>
</dbReference>
<dbReference type="GO" id="GO:0015976">
    <property type="term" value="P:carbon utilization"/>
    <property type="evidence" value="ECO:0007669"/>
    <property type="project" value="InterPro"/>
</dbReference>
<evidence type="ECO:0000256" key="4">
    <source>
        <dbReference type="ARBA" id="ARBA00022833"/>
    </source>
</evidence>
<keyword evidence="10" id="KW-1185">Reference proteome</keyword>
<dbReference type="InterPro" id="IPR001765">
    <property type="entry name" value="Carbonic_anhydrase"/>
</dbReference>